<dbReference type="GO" id="GO:0005886">
    <property type="term" value="C:plasma membrane"/>
    <property type="evidence" value="ECO:0007669"/>
    <property type="project" value="UniProtKB-SubCell"/>
</dbReference>
<dbReference type="FunFam" id="1.10.110.10:FF:000001">
    <property type="entry name" value="Bifunctional inhibitor/lipid-transfer protein/seed storage 2S albumin superfamily protein"/>
    <property type="match status" value="1"/>
</dbReference>
<keyword evidence="12" id="KW-1185">Reference proteome</keyword>
<evidence type="ECO:0000256" key="9">
    <source>
        <dbReference type="SAM" id="Phobius"/>
    </source>
</evidence>
<evidence type="ECO:0000256" key="4">
    <source>
        <dbReference type="ARBA" id="ARBA00022729"/>
    </source>
</evidence>
<protein>
    <submittedName>
        <fullName evidence="13">Non-specific Lipid transfer protein GPI-anchored 2</fullName>
    </submittedName>
</protein>
<dbReference type="OrthoDB" id="785314at2759"/>
<accession>A0A6I9RS03</accession>
<keyword evidence="9" id="KW-0812">Transmembrane</keyword>
<reference evidence="13 14" key="1">
    <citation type="submission" date="2025-04" db="UniProtKB">
        <authorList>
            <consortium name="RefSeq"/>
        </authorList>
    </citation>
    <scope>IDENTIFICATION</scope>
</reference>
<dbReference type="Pfam" id="PF14368">
    <property type="entry name" value="LTP_2"/>
    <property type="match status" value="1"/>
</dbReference>
<keyword evidence="9" id="KW-1133">Transmembrane helix</keyword>
<dbReference type="RefSeq" id="XP_010931469.1">
    <property type="nucleotide sequence ID" value="XM_010933167.3"/>
</dbReference>
<feature type="region of interest" description="Disordered" evidence="8">
    <location>
        <begin position="128"/>
        <end position="156"/>
    </location>
</feature>
<keyword evidence="6" id="KW-0325">Glycoprotein</keyword>
<dbReference type="SUPFAM" id="SSF47699">
    <property type="entry name" value="Bifunctional inhibitor/lipid-transfer protein/seed storage 2S albumin"/>
    <property type="match status" value="1"/>
</dbReference>
<evidence type="ECO:0000256" key="5">
    <source>
        <dbReference type="ARBA" id="ARBA00023157"/>
    </source>
</evidence>
<dbReference type="InterPro" id="IPR016140">
    <property type="entry name" value="Bifunc_inhib/LTP/seed_store"/>
</dbReference>
<evidence type="ECO:0000256" key="2">
    <source>
        <dbReference type="ARBA" id="ARBA00009748"/>
    </source>
</evidence>
<dbReference type="RefSeq" id="XP_010931470.1">
    <property type="nucleotide sequence ID" value="XM_010933168.3"/>
</dbReference>
<evidence type="ECO:0000313" key="13">
    <source>
        <dbReference type="RefSeq" id="XP_010931469.1"/>
    </source>
</evidence>
<dbReference type="InterPro" id="IPR036312">
    <property type="entry name" value="Bifun_inhib/LTP/seed_sf"/>
</dbReference>
<keyword evidence="3" id="KW-0336">GPI-anchor</keyword>
<dbReference type="SMART" id="SM00499">
    <property type="entry name" value="AAI"/>
    <property type="match status" value="1"/>
</dbReference>
<evidence type="ECO:0000313" key="12">
    <source>
        <dbReference type="Proteomes" id="UP000504607"/>
    </source>
</evidence>
<evidence type="ECO:0000313" key="14">
    <source>
        <dbReference type="RefSeq" id="XP_010931470.1"/>
    </source>
</evidence>
<dbReference type="GeneID" id="105052380"/>
<name>A0A6I9RS03_ELAGV</name>
<feature type="domain" description="Bifunctional inhibitor/plant lipid transfer protein/seed storage helical" evidence="11">
    <location>
        <begin position="38"/>
        <end position="117"/>
    </location>
</feature>
<dbReference type="KEGG" id="egu:105052380"/>
<evidence type="ECO:0000256" key="6">
    <source>
        <dbReference type="ARBA" id="ARBA00023180"/>
    </source>
</evidence>
<dbReference type="AlphaFoldDB" id="A0A6I9RS03"/>
<keyword evidence="4 10" id="KW-0732">Signal</keyword>
<dbReference type="PANTHER" id="PTHR33044">
    <property type="entry name" value="BIFUNCTIONAL INHIBITOR/LIPID-TRANSFER PROTEIN/SEED STORAGE 2S ALBUMIN SUPERFAMILY PROTEIN-RELATED"/>
    <property type="match status" value="1"/>
</dbReference>
<dbReference type="Proteomes" id="UP000504607">
    <property type="component" value="Chromosome 10"/>
</dbReference>
<organism evidence="12 14">
    <name type="scientific">Elaeis guineensis var. tenera</name>
    <name type="common">Oil palm</name>
    <dbReference type="NCBI Taxonomy" id="51953"/>
    <lineage>
        <taxon>Eukaryota</taxon>
        <taxon>Viridiplantae</taxon>
        <taxon>Streptophyta</taxon>
        <taxon>Embryophyta</taxon>
        <taxon>Tracheophyta</taxon>
        <taxon>Spermatophyta</taxon>
        <taxon>Magnoliopsida</taxon>
        <taxon>Liliopsida</taxon>
        <taxon>Arecaceae</taxon>
        <taxon>Arecoideae</taxon>
        <taxon>Cocoseae</taxon>
        <taxon>Elaeidinae</taxon>
        <taxon>Elaeis</taxon>
    </lineage>
</organism>
<dbReference type="CDD" id="cd00010">
    <property type="entry name" value="AAI_LTSS"/>
    <property type="match status" value="1"/>
</dbReference>
<gene>
    <name evidence="13 14" type="primary">LOC105052380</name>
</gene>
<dbReference type="Gene3D" id="1.10.110.10">
    <property type="entry name" value="Plant lipid-transfer and hydrophobic proteins"/>
    <property type="match status" value="1"/>
</dbReference>
<comment type="subcellular location">
    <subcellularLocation>
        <location evidence="1">Cell membrane</location>
        <topology evidence="1">Lipid-anchor</topology>
        <topology evidence="1">GPI-anchor</topology>
    </subcellularLocation>
</comment>
<evidence type="ECO:0000256" key="10">
    <source>
        <dbReference type="SAM" id="SignalP"/>
    </source>
</evidence>
<feature type="compositionally biased region" description="Low complexity" evidence="8">
    <location>
        <begin position="128"/>
        <end position="150"/>
    </location>
</feature>
<feature type="chain" id="PRO_5044636261" evidence="10">
    <location>
        <begin position="25"/>
        <end position="185"/>
    </location>
</feature>
<dbReference type="InterPro" id="IPR043325">
    <property type="entry name" value="LTSS"/>
</dbReference>
<sequence>MSMIRRSPVVAIIVACAIFYGVRSQSLAPAPAPAGMDCVMAVSNATDCLTYVQAGSKAKVPDKNCCPEIASLVDNYPMCLCELLGGAASSYGISIDTARALKLPSVCHVTTPPVSTCSALGIPISSPSMAPGSSESPSSGGPELPAGSAPSSPPTSNHGNPCFNGIEFVLLASFSFIVAAVVGIF</sequence>
<evidence type="ECO:0000256" key="1">
    <source>
        <dbReference type="ARBA" id="ARBA00004609"/>
    </source>
</evidence>
<feature type="signal peptide" evidence="10">
    <location>
        <begin position="1"/>
        <end position="24"/>
    </location>
</feature>
<comment type="similarity">
    <text evidence="2">Belongs to the plant LTP family.</text>
</comment>
<keyword evidence="9" id="KW-0472">Membrane</keyword>
<keyword evidence="5" id="KW-1015">Disulfide bond</keyword>
<feature type="transmembrane region" description="Helical" evidence="9">
    <location>
        <begin position="165"/>
        <end position="184"/>
    </location>
</feature>
<dbReference type="GO" id="GO:0098552">
    <property type="term" value="C:side of membrane"/>
    <property type="evidence" value="ECO:0007669"/>
    <property type="project" value="UniProtKB-KW"/>
</dbReference>
<keyword evidence="7" id="KW-0449">Lipoprotein</keyword>
<proteinExistence type="inferred from homology"/>
<evidence type="ECO:0000259" key="11">
    <source>
        <dbReference type="SMART" id="SM00499"/>
    </source>
</evidence>
<evidence type="ECO:0000256" key="3">
    <source>
        <dbReference type="ARBA" id="ARBA00022622"/>
    </source>
</evidence>
<evidence type="ECO:0000256" key="7">
    <source>
        <dbReference type="ARBA" id="ARBA00023288"/>
    </source>
</evidence>
<evidence type="ECO:0000256" key="8">
    <source>
        <dbReference type="SAM" id="MobiDB-lite"/>
    </source>
</evidence>